<evidence type="ECO:0000313" key="3">
    <source>
        <dbReference type="Proteomes" id="UP000033876"/>
    </source>
</evidence>
<protein>
    <submittedName>
        <fullName evidence="2">Uncharacterized protein</fullName>
    </submittedName>
</protein>
<sequence length="341" mass="39609">MKKYLSFILFVFGCLVLLFKLNEQGNQLLSLEKPGSSKELISTRSGELVKGDIIHGKIVSQYPNLGQITVRFNNNFHDSEDTVLFRIKEEGSLDWYYQVNIKTDQFQPHALFPFGFPEIKDSSGKTYIFEIESLNGQQGRGVSLDSQQPQFTAKSVFTKRELLSNKQLSIYFIYHKILSLRHYPSLILFSFYPFVFLLFLYYFPNKIQFYSTLTSKLVSTTIIKHHLFSILIILMILFSIVFTGRIEDINIILILGTYLLYSNKYKYESRIALFYSVCLLVLALTLLILGQQSSANSSSVWAYMFLWVYLIQQIGENILHFHSEITLEKYLSLFDIRIGLK</sequence>
<keyword evidence="1" id="KW-1133">Transmembrane helix</keyword>
<name>A0A0G0H8G3_9BACT</name>
<evidence type="ECO:0000256" key="1">
    <source>
        <dbReference type="SAM" id="Phobius"/>
    </source>
</evidence>
<dbReference type="Proteomes" id="UP000033876">
    <property type="component" value="Unassembled WGS sequence"/>
</dbReference>
<dbReference type="AlphaFoldDB" id="A0A0G0H8G3"/>
<feature type="transmembrane region" description="Helical" evidence="1">
    <location>
        <begin position="272"/>
        <end position="289"/>
    </location>
</feature>
<gene>
    <name evidence="2" type="ORF">US50_C0036G0005</name>
</gene>
<feature type="transmembrane region" description="Helical" evidence="1">
    <location>
        <begin position="225"/>
        <end position="243"/>
    </location>
</feature>
<keyword evidence="1" id="KW-0812">Transmembrane</keyword>
<reference evidence="2 3" key="1">
    <citation type="journal article" date="2015" name="Nature">
        <title>rRNA introns, odd ribosomes, and small enigmatic genomes across a large radiation of phyla.</title>
        <authorList>
            <person name="Brown C.T."/>
            <person name="Hug L.A."/>
            <person name="Thomas B.C."/>
            <person name="Sharon I."/>
            <person name="Castelle C.J."/>
            <person name="Singh A."/>
            <person name="Wilkins M.J."/>
            <person name="Williams K.H."/>
            <person name="Banfield J.F."/>
        </authorList>
    </citation>
    <scope>NUCLEOTIDE SEQUENCE [LARGE SCALE GENOMIC DNA]</scope>
</reference>
<keyword evidence="1" id="KW-0472">Membrane</keyword>
<feature type="transmembrane region" description="Helical" evidence="1">
    <location>
        <begin position="183"/>
        <end position="204"/>
    </location>
</feature>
<accession>A0A0G0H8G3</accession>
<dbReference type="EMBL" id="LBTF01000036">
    <property type="protein sequence ID" value="KKQ34805.1"/>
    <property type="molecule type" value="Genomic_DNA"/>
</dbReference>
<proteinExistence type="predicted"/>
<feature type="transmembrane region" description="Helical" evidence="1">
    <location>
        <begin position="301"/>
        <end position="319"/>
    </location>
</feature>
<evidence type="ECO:0000313" key="2">
    <source>
        <dbReference type="EMBL" id="KKQ34805.1"/>
    </source>
</evidence>
<comment type="caution">
    <text evidence="2">The sequence shown here is derived from an EMBL/GenBank/DDBJ whole genome shotgun (WGS) entry which is preliminary data.</text>
</comment>
<organism evidence="2 3">
    <name type="scientific">Candidatus Nomurabacteria bacterium GW2011_GWB1_37_5</name>
    <dbReference type="NCBI Taxonomy" id="1618742"/>
    <lineage>
        <taxon>Bacteria</taxon>
        <taxon>Candidatus Nomuraibacteriota</taxon>
    </lineage>
</organism>